<keyword evidence="6" id="KW-0865">Zymogen</keyword>
<evidence type="ECO:0000256" key="3">
    <source>
        <dbReference type="ARBA" id="ARBA00022703"/>
    </source>
</evidence>
<dbReference type="PROSITE" id="PS01121">
    <property type="entry name" value="CASPASE_HIS"/>
    <property type="match status" value="1"/>
</dbReference>
<organism evidence="10 11">
    <name type="scientific">Sipha flava</name>
    <name type="common">yellow sugarcane aphid</name>
    <dbReference type="NCBI Taxonomy" id="143950"/>
    <lineage>
        <taxon>Eukaryota</taxon>
        <taxon>Metazoa</taxon>
        <taxon>Ecdysozoa</taxon>
        <taxon>Arthropoda</taxon>
        <taxon>Hexapoda</taxon>
        <taxon>Insecta</taxon>
        <taxon>Pterygota</taxon>
        <taxon>Neoptera</taxon>
        <taxon>Paraneoptera</taxon>
        <taxon>Hemiptera</taxon>
        <taxon>Sternorrhyncha</taxon>
        <taxon>Aphidomorpha</taxon>
        <taxon>Aphidoidea</taxon>
        <taxon>Aphididae</taxon>
        <taxon>Sipha</taxon>
    </lineage>
</organism>
<dbReference type="InterPro" id="IPR002138">
    <property type="entry name" value="Pept_C14_p10"/>
</dbReference>
<dbReference type="Gene3D" id="3.40.50.1460">
    <property type="match status" value="1"/>
</dbReference>
<evidence type="ECO:0000256" key="6">
    <source>
        <dbReference type="ARBA" id="ARBA00023145"/>
    </source>
</evidence>
<evidence type="ECO:0000259" key="9">
    <source>
        <dbReference type="PROSITE" id="PS50208"/>
    </source>
</evidence>
<dbReference type="InterPro" id="IPR011600">
    <property type="entry name" value="Pept_C14_caspase"/>
</dbReference>
<dbReference type="PROSITE" id="PS50208">
    <property type="entry name" value="CASPASE_P20"/>
    <property type="match status" value="1"/>
</dbReference>
<dbReference type="OrthoDB" id="6116485at2759"/>
<dbReference type="GO" id="GO:0016322">
    <property type="term" value="P:neuron remodeling"/>
    <property type="evidence" value="ECO:0007669"/>
    <property type="project" value="UniProtKB-ARBA"/>
</dbReference>
<dbReference type="InterPro" id="IPR016129">
    <property type="entry name" value="Caspase_his_AS"/>
</dbReference>
<evidence type="ECO:0000313" key="11">
    <source>
        <dbReference type="RefSeq" id="XP_025415520.1"/>
    </source>
</evidence>
<dbReference type="InterPro" id="IPR033139">
    <property type="entry name" value="Caspase_cys_AS"/>
</dbReference>
<keyword evidence="10" id="KW-1185">Reference proteome</keyword>
<reference evidence="11" key="1">
    <citation type="submission" date="2025-08" db="UniProtKB">
        <authorList>
            <consortium name="RefSeq"/>
        </authorList>
    </citation>
    <scope>IDENTIFICATION</scope>
    <source>
        <tissue evidence="11">Whole body</tissue>
    </source>
</reference>
<dbReference type="InterPro" id="IPR015917">
    <property type="entry name" value="Pept_C14A"/>
</dbReference>
<keyword evidence="4" id="KW-0378">Hydrolase</keyword>
<dbReference type="SMART" id="SM00115">
    <property type="entry name" value="CASc"/>
    <property type="match status" value="1"/>
</dbReference>
<dbReference type="Pfam" id="PF00656">
    <property type="entry name" value="Peptidase_C14"/>
    <property type="match status" value="1"/>
</dbReference>
<dbReference type="InterPro" id="IPR029030">
    <property type="entry name" value="Caspase-like_dom_sf"/>
</dbReference>
<dbReference type="GO" id="GO:0005737">
    <property type="term" value="C:cytoplasm"/>
    <property type="evidence" value="ECO:0007669"/>
    <property type="project" value="TreeGrafter"/>
</dbReference>
<keyword evidence="5" id="KW-0788">Thiol protease</keyword>
<dbReference type="AlphaFoldDB" id="A0A8B8FYS1"/>
<keyword evidence="2" id="KW-0645">Protease</keyword>
<proteinExistence type="inferred from homology"/>
<gene>
    <name evidence="11" type="primary">LOC112687159</name>
</gene>
<evidence type="ECO:0000256" key="7">
    <source>
        <dbReference type="RuleBase" id="RU003971"/>
    </source>
</evidence>
<dbReference type="RefSeq" id="XP_025415520.1">
    <property type="nucleotide sequence ID" value="XM_025559735.1"/>
</dbReference>
<dbReference type="FunFam" id="3.40.50.1460:FF:000001">
    <property type="entry name" value="Caspase-3 preproprotein"/>
    <property type="match status" value="1"/>
</dbReference>
<dbReference type="GO" id="GO:1990525">
    <property type="term" value="F:BIR domain binding"/>
    <property type="evidence" value="ECO:0007669"/>
    <property type="project" value="UniProtKB-ARBA"/>
</dbReference>
<dbReference type="PROSITE" id="PS01122">
    <property type="entry name" value="CASPASE_CYS"/>
    <property type="match status" value="1"/>
</dbReference>
<evidence type="ECO:0000256" key="5">
    <source>
        <dbReference type="ARBA" id="ARBA00022807"/>
    </source>
</evidence>
<dbReference type="GeneID" id="112687159"/>
<keyword evidence="3" id="KW-0053">Apoptosis</keyword>
<evidence type="ECO:0000256" key="1">
    <source>
        <dbReference type="ARBA" id="ARBA00010134"/>
    </source>
</evidence>
<protein>
    <submittedName>
        <fullName evidence="11">Caspase-1-like</fullName>
    </submittedName>
</protein>
<dbReference type="PRINTS" id="PR00376">
    <property type="entry name" value="IL1BCENZYME"/>
</dbReference>
<dbReference type="InterPro" id="IPR001309">
    <property type="entry name" value="Pept_C14_p20"/>
</dbReference>
<dbReference type="GO" id="GO:0006508">
    <property type="term" value="P:proteolysis"/>
    <property type="evidence" value="ECO:0007669"/>
    <property type="project" value="UniProtKB-KW"/>
</dbReference>
<evidence type="ECO:0000256" key="2">
    <source>
        <dbReference type="ARBA" id="ARBA00022670"/>
    </source>
</evidence>
<dbReference type="GO" id="GO:0045751">
    <property type="term" value="P:negative regulation of Toll signaling pathway"/>
    <property type="evidence" value="ECO:0007669"/>
    <property type="project" value="UniProtKB-ARBA"/>
</dbReference>
<dbReference type="GO" id="GO:0043525">
    <property type="term" value="P:positive regulation of neuron apoptotic process"/>
    <property type="evidence" value="ECO:0007669"/>
    <property type="project" value="TreeGrafter"/>
</dbReference>
<dbReference type="PANTHER" id="PTHR10454:SF232">
    <property type="entry name" value="AT03047P-RELATED"/>
    <property type="match status" value="1"/>
</dbReference>
<feature type="domain" description="Caspase family p10" evidence="8">
    <location>
        <begin position="176"/>
        <end position="271"/>
    </location>
</feature>
<dbReference type="Proteomes" id="UP000694846">
    <property type="component" value="Unplaced"/>
</dbReference>
<comment type="similarity">
    <text evidence="1 7">Belongs to the peptidase C14A family.</text>
</comment>
<evidence type="ECO:0000256" key="4">
    <source>
        <dbReference type="ARBA" id="ARBA00022801"/>
    </source>
</evidence>
<dbReference type="InterPro" id="IPR002398">
    <property type="entry name" value="Pept_C14"/>
</dbReference>
<evidence type="ECO:0000313" key="10">
    <source>
        <dbReference type="Proteomes" id="UP000694846"/>
    </source>
</evidence>
<evidence type="ECO:0000259" key="8">
    <source>
        <dbReference type="PROSITE" id="PS50207"/>
    </source>
</evidence>
<accession>A0A8B8FYS1</accession>
<feature type="domain" description="Caspase family p20" evidence="9">
    <location>
        <begin position="37"/>
        <end position="161"/>
    </location>
</feature>
<name>A0A8B8FYS1_9HEMI</name>
<dbReference type="PROSITE" id="PS50207">
    <property type="entry name" value="CASPASE_P10"/>
    <property type="match status" value="1"/>
</dbReference>
<dbReference type="SUPFAM" id="SSF52129">
    <property type="entry name" value="Caspase-like"/>
    <property type="match status" value="1"/>
</dbReference>
<dbReference type="PANTHER" id="PTHR10454">
    <property type="entry name" value="CASPASE"/>
    <property type="match status" value="1"/>
</dbReference>
<dbReference type="GO" id="GO:0004197">
    <property type="term" value="F:cysteine-type endopeptidase activity"/>
    <property type="evidence" value="ECO:0007669"/>
    <property type="project" value="InterPro"/>
</dbReference>
<sequence>MENKGNTDIQFLSILHQESILKSIDKDAWYYNMNHKNRGKAIIFNHEKFEIGNFQSRAGSRLDCFNLESSLQKLGFDVTPYVDLTLDQLDKTLDYWAKEDHSQYDCLLMVILSHGDKGIIYAKDGVYKPEDKLWERFTDDKCPTLVGKPKLFFIQACQGDRFDRGVTLRTQVDGSSSFMIPMNVDFLVVFGSVPGFYSWRNVLKGSWLIQALCNAFDKYGFTLDLLTLLTYVNRQVAIEFESSVPNDVSKNKMKETIFIISKLTKLVKFEKK</sequence>
<dbReference type="GO" id="GO:0045476">
    <property type="term" value="P:nurse cell apoptotic process"/>
    <property type="evidence" value="ECO:0007669"/>
    <property type="project" value="UniProtKB-ARBA"/>
</dbReference>
<dbReference type="CDD" id="cd00032">
    <property type="entry name" value="CASc"/>
    <property type="match status" value="1"/>
</dbReference>